<dbReference type="EMBL" id="WUYX01000053">
    <property type="protein sequence ID" value="MXV63566.1"/>
    <property type="molecule type" value="Genomic_DNA"/>
</dbReference>
<comment type="caution">
    <text evidence="8">The sequence shown here is derived from an EMBL/GenBank/DDBJ whole genome shotgun (WGS) entry which is preliminary data.</text>
</comment>
<evidence type="ECO:0000259" key="7">
    <source>
        <dbReference type="PROSITE" id="PS50113"/>
    </source>
</evidence>
<feature type="domain" description="PAS" evidence="6">
    <location>
        <begin position="160"/>
        <end position="204"/>
    </location>
</feature>
<dbReference type="CDD" id="cd00130">
    <property type="entry name" value="PAS"/>
    <property type="match status" value="1"/>
</dbReference>
<protein>
    <submittedName>
        <fullName evidence="8">PAS domain-containing protein</fullName>
    </submittedName>
</protein>
<evidence type="ECO:0000256" key="1">
    <source>
        <dbReference type="ARBA" id="ARBA00022630"/>
    </source>
</evidence>
<dbReference type="SMART" id="SM00091">
    <property type="entry name" value="PAS"/>
    <property type="match status" value="2"/>
</dbReference>
<dbReference type="PROSITE" id="PS50112">
    <property type="entry name" value="PAS"/>
    <property type="match status" value="1"/>
</dbReference>
<sequence>MENANAASDDGGRATPAATALEAVVDPVVAVADGTITYANGVARDLFELPVEEAREEVGADAGTGSGAGNWDASTALEHWTRLETAIDETAVGTVRHVALADDAESGDGKRFNARVHRSAEGATIVFERVGDVDRTDNTVSNTGVTDGTTVSETDRVVKERAINEAPVGITISDPDLEDNPLVYINDAYQEMTGYSYDDVIGRNCRFLQGDDSDEDAIAEMAAAIDEDRPVTVELKNYRKDGTEFWNEVTIAPVRDDAGEVTHYVGFQNDVTARKEAEFELERRTEELEYILERIEGLIQDVTDVVAGSTTRDELEEAVCDRIAAESAYEGAWIGERNPATGTIDVRASTGACAGNAGVSTTGDHPAAETLAENAIATDSLEGTTHASFPLSYNGIEYGVLTVCTDRNPPIDERETVILSALARAVASGVNARETSRVLATNAVVAVELALTDTAVGPVALSEIADCRLEYRRSVHRTGDETASLFTVTGPDATADDLTAAVAEIPDLDCRVIVERDGECLIELSGGDDLVGWLSDRGVRTQSIESEDGRARLTLEIPRSANVRSVVEAVEDRYAGTDVISFEQRDREEETHQEFAARLEAELTDRQFAALQRAYLSGYFEWPRPTTGEELAQSMGVSRPTFHEHLRSAEAKLCGAFFTDKQSSA</sequence>
<dbReference type="InterPro" id="IPR000700">
    <property type="entry name" value="PAS-assoc_C"/>
</dbReference>
<keyword evidence="1" id="KW-0285">Flavoprotein</keyword>
<dbReference type="Pfam" id="PF15915">
    <property type="entry name" value="BAT"/>
    <property type="match status" value="1"/>
</dbReference>
<dbReference type="Pfam" id="PF13188">
    <property type="entry name" value="PAS_8"/>
    <property type="match status" value="1"/>
</dbReference>
<dbReference type="PANTHER" id="PTHR47429:SF2">
    <property type="entry name" value="PROTEIN TWIN LOV 1"/>
    <property type="match status" value="1"/>
</dbReference>
<accession>A0A6B0VRI4</accession>
<evidence type="ECO:0000256" key="5">
    <source>
        <dbReference type="ARBA" id="ARBA00023163"/>
    </source>
</evidence>
<proteinExistence type="predicted"/>
<gene>
    <name evidence="8" type="ORF">GS429_16180</name>
</gene>
<evidence type="ECO:0000256" key="2">
    <source>
        <dbReference type="ARBA" id="ARBA00022643"/>
    </source>
</evidence>
<dbReference type="OrthoDB" id="106505at2157"/>
<dbReference type="PROSITE" id="PS50113">
    <property type="entry name" value="PAC"/>
    <property type="match status" value="1"/>
</dbReference>
<evidence type="ECO:0000256" key="4">
    <source>
        <dbReference type="ARBA" id="ARBA00023015"/>
    </source>
</evidence>
<keyword evidence="4" id="KW-0805">Transcription regulation</keyword>
<keyword evidence="3" id="KW-0157">Chromophore</keyword>
<evidence type="ECO:0000313" key="9">
    <source>
        <dbReference type="Proteomes" id="UP000434101"/>
    </source>
</evidence>
<dbReference type="InterPro" id="IPR007050">
    <property type="entry name" value="HTH_bacterioopsin"/>
</dbReference>
<name>A0A6B0VRI4_9EURY</name>
<dbReference type="PANTHER" id="PTHR47429">
    <property type="entry name" value="PROTEIN TWIN LOV 1"/>
    <property type="match status" value="1"/>
</dbReference>
<keyword evidence="9" id="KW-1185">Reference proteome</keyword>
<dbReference type="RefSeq" id="WP_160066375.1">
    <property type="nucleotide sequence ID" value="NZ_WUYX01000053.1"/>
</dbReference>
<keyword evidence="2" id="KW-0288">FMN</keyword>
<keyword evidence="5" id="KW-0804">Transcription</keyword>
<reference evidence="8 9" key="1">
    <citation type="submission" date="2020-01" db="EMBL/GenBank/DDBJ databases">
        <title>Natronorubrum sp. JWXQ-INN 674 isolated from Inner Mongolia Autonomous Region of China.</title>
        <authorList>
            <person name="Xue Q."/>
        </authorList>
    </citation>
    <scope>NUCLEOTIDE SEQUENCE [LARGE SCALE GENOMIC DNA]</scope>
    <source>
        <strain evidence="8 9">JWXQ-INN-674</strain>
    </source>
</reference>
<dbReference type="Proteomes" id="UP000434101">
    <property type="component" value="Unassembled WGS sequence"/>
</dbReference>
<evidence type="ECO:0000259" key="6">
    <source>
        <dbReference type="PROSITE" id="PS50112"/>
    </source>
</evidence>
<dbReference type="SUPFAM" id="SSF55785">
    <property type="entry name" value="PYP-like sensor domain (PAS domain)"/>
    <property type="match status" value="1"/>
</dbReference>
<dbReference type="Gene3D" id="3.30.450.20">
    <property type="entry name" value="PAS domain"/>
    <property type="match status" value="1"/>
</dbReference>
<dbReference type="Pfam" id="PF13426">
    <property type="entry name" value="PAS_9"/>
    <property type="match status" value="1"/>
</dbReference>
<evidence type="ECO:0000313" key="8">
    <source>
        <dbReference type="EMBL" id="MXV63566.1"/>
    </source>
</evidence>
<evidence type="ECO:0000256" key="3">
    <source>
        <dbReference type="ARBA" id="ARBA00022991"/>
    </source>
</evidence>
<dbReference type="SMART" id="SM00086">
    <property type="entry name" value="PAC"/>
    <property type="match status" value="1"/>
</dbReference>
<dbReference type="NCBIfam" id="TIGR00229">
    <property type="entry name" value="sensory_box"/>
    <property type="match status" value="1"/>
</dbReference>
<dbReference type="InterPro" id="IPR001610">
    <property type="entry name" value="PAC"/>
</dbReference>
<organism evidence="8 9">
    <name type="scientific">Natronorubrum halalkaliphilum</name>
    <dbReference type="NCBI Taxonomy" id="2691917"/>
    <lineage>
        <taxon>Archaea</taxon>
        <taxon>Methanobacteriati</taxon>
        <taxon>Methanobacteriota</taxon>
        <taxon>Stenosarchaea group</taxon>
        <taxon>Halobacteria</taxon>
        <taxon>Halobacteriales</taxon>
        <taxon>Natrialbaceae</taxon>
        <taxon>Natronorubrum</taxon>
    </lineage>
</organism>
<dbReference type="InterPro" id="IPR000014">
    <property type="entry name" value="PAS"/>
</dbReference>
<dbReference type="Pfam" id="PF04967">
    <property type="entry name" value="HTH_10"/>
    <property type="match status" value="1"/>
</dbReference>
<feature type="domain" description="PAC" evidence="7">
    <location>
        <begin position="231"/>
        <end position="283"/>
    </location>
</feature>
<dbReference type="InterPro" id="IPR035965">
    <property type="entry name" value="PAS-like_dom_sf"/>
</dbReference>
<dbReference type="InterPro" id="IPR031803">
    <property type="entry name" value="BAT_GAF/HTH-assoc"/>
</dbReference>
<dbReference type="SUPFAM" id="SSF55781">
    <property type="entry name" value="GAF domain-like"/>
    <property type="match status" value="1"/>
</dbReference>
<dbReference type="AlphaFoldDB" id="A0A6B0VRI4"/>